<dbReference type="InterPro" id="IPR036388">
    <property type="entry name" value="WH-like_DNA-bd_sf"/>
</dbReference>
<evidence type="ECO:0000256" key="3">
    <source>
        <dbReference type="ARBA" id="ARBA00023082"/>
    </source>
</evidence>
<evidence type="ECO:0000256" key="2">
    <source>
        <dbReference type="ARBA" id="ARBA00023015"/>
    </source>
</evidence>
<dbReference type="SUPFAM" id="SSF88659">
    <property type="entry name" value="Sigma3 and sigma4 domains of RNA polymerase sigma factors"/>
    <property type="match status" value="1"/>
</dbReference>
<sequence length="196" mass="21785">MNDHDTQILASLRTGDENALVEFLKTNEASLLAFIRSRIGSQLQKKIEPEDILQEASIEAIRILPTTDLSTWDPLHWLFQICERKVIDAHRKFFASQKRDASREAAIPDGSEAAGLGDLLAASMTTPSAAFSRDQKQIAMLAALDTLPEDQREALRLRYLVGLSSKEIAKKIGKTDGATRVMISRALSRLHEMLAE</sequence>
<keyword evidence="2" id="KW-0805">Transcription regulation</keyword>
<dbReference type="CDD" id="cd06171">
    <property type="entry name" value="Sigma70_r4"/>
    <property type="match status" value="1"/>
</dbReference>
<evidence type="ECO:0000256" key="1">
    <source>
        <dbReference type="ARBA" id="ARBA00010641"/>
    </source>
</evidence>
<dbReference type="Pfam" id="PF08281">
    <property type="entry name" value="Sigma70_r4_2"/>
    <property type="match status" value="1"/>
</dbReference>
<proteinExistence type="inferred from homology"/>
<evidence type="ECO:0000256" key="4">
    <source>
        <dbReference type="ARBA" id="ARBA00023125"/>
    </source>
</evidence>
<dbReference type="InterPro" id="IPR013249">
    <property type="entry name" value="RNA_pol_sigma70_r4_t2"/>
</dbReference>
<dbReference type="GO" id="GO:0016987">
    <property type="term" value="F:sigma factor activity"/>
    <property type="evidence" value="ECO:0007669"/>
    <property type="project" value="UniProtKB-KW"/>
</dbReference>
<evidence type="ECO:0000313" key="7">
    <source>
        <dbReference type="EMBL" id="QEG37279.1"/>
    </source>
</evidence>
<evidence type="ECO:0000256" key="5">
    <source>
        <dbReference type="ARBA" id="ARBA00023163"/>
    </source>
</evidence>
<name>A0A5B9QH64_9BACT</name>
<reference evidence="7 8" key="1">
    <citation type="submission" date="2019-08" db="EMBL/GenBank/DDBJ databases">
        <title>Deep-cultivation of Planctomycetes and their phenomic and genomic characterization uncovers novel biology.</title>
        <authorList>
            <person name="Wiegand S."/>
            <person name="Jogler M."/>
            <person name="Boedeker C."/>
            <person name="Pinto D."/>
            <person name="Vollmers J."/>
            <person name="Rivas-Marin E."/>
            <person name="Kohn T."/>
            <person name="Peeters S.H."/>
            <person name="Heuer A."/>
            <person name="Rast P."/>
            <person name="Oberbeckmann S."/>
            <person name="Bunk B."/>
            <person name="Jeske O."/>
            <person name="Meyerdierks A."/>
            <person name="Storesund J.E."/>
            <person name="Kallscheuer N."/>
            <person name="Luecker S."/>
            <person name="Lage O.M."/>
            <person name="Pohl T."/>
            <person name="Merkel B.J."/>
            <person name="Hornburger P."/>
            <person name="Mueller R.-W."/>
            <person name="Bruemmer F."/>
            <person name="Labrenz M."/>
            <person name="Spormann A.M."/>
            <person name="Op den Camp H."/>
            <person name="Overmann J."/>
            <person name="Amann R."/>
            <person name="Jetten M.S.M."/>
            <person name="Mascher T."/>
            <person name="Medema M.H."/>
            <person name="Devos D.P."/>
            <person name="Kaster A.-K."/>
            <person name="Ovreas L."/>
            <person name="Rohde M."/>
            <person name="Galperin M.Y."/>
            <person name="Jogler C."/>
        </authorList>
    </citation>
    <scope>NUCLEOTIDE SEQUENCE [LARGE SCALE GENOMIC DNA]</scope>
    <source>
        <strain evidence="7 8">Pr1d</strain>
    </source>
</reference>
<dbReference type="OrthoDB" id="291970at2"/>
<dbReference type="PANTHER" id="PTHR43133">
    <property type="entry name" value="RNA POLYMERASE ECF-TYPE SIGMA FACTO"/>
    <property type="match status" value="1"/>
</dbReference>
<dbReference type="GO" id="GO:0003677">
    <property type="term" value="F:DNA binding"/>
    <property type="evidence" value="ECO:0007669"/>
    <property type="project" value="UniProtKB-KW"/>
</dbReference>
<dbReference type="Gene3D" id="1.10.10.10">
    <property type="entry name" value="Winged helix-like DNA-binding domain superfamily/Winged helix DNA-binding domain"/>
    <property type="match status" value="1"/>
</dbReference>
<dbReference type="KEGG" id="bgok:Pr1d_46200"/>
<dbReference type="Proteomes" id="UP000323917">
    <property type="component" value="Chromosome"/>
</dbReference>
<protein>
    <submittedName>
        <fullName evidence="7">ECF RNA polymerase sigma factor SigD</fullName>
    </submittedName>
</protein>
<accession>A0A5B9QH64</accession>
<feature type="domain" description="RNA polymerase sigma factor 70 region 4 type 2" evidence="6">
    <location>
        <begin position="139"/>
        <end position="190"/>
    </location>
</feature>
<keyword evidence="5" id="KW-0804">Transcription</keyword>
<dbReference type="InterPro" id="IPR014284">
    <property type="entry name" value="RNA_pol_sigma-70_dom"/>
</dbReference>
<dbReference type="InterPro" id="IPR039425">
    <property type="entry name" value="RNA_pol_sigma-70-like"/>
</dbReference>
<gene>
    <name evidence="7" type="primary">sigD_3</name>
    <name evidence="7" type="ORF">Pr1d_46200</name>
</gene>
<dbReference type="Gene3D" id="1.10.1740.10">
    <property type="match status" value="1"/>
</dbReference>
<dbReference type="AlphaFoldDB" id="A0A5B9QH64"/>
<keyword evidence="8" id="KW-1185">Reference proteome</keyword>
<dbReference type="NCBIfam" id="TIGR02937">
    <property type="entry name" value="sigma70-ECF"/>
    <property type="match status" value="1"/>
</dbReference>
<comment type="similarity">
    <text evidence="1">Belongs to the sigma-70 factor family. ECF subfamily.</text>
</comment>
<keyword evidence="4" id="KW-0238">DNA-binding</keyword>
<dbReference type="GO" id="GO:0006352">
    <property type="term" value="P:DNA-templated transcription initiation"/>
    <property type="evidence" value="ECO:0007669"/>
    <property type="project" value="InterPro"/>
</dbReference>
<evidence type="ECO:0000313" key="8">
    <source>
        <dbReference type="Proteomes" id="UP000323917"/>
    </source>
</evidence>
<dbReference type="PANTHER" id="PTHR43133:SF8">
    <property type="entry name" value="RNA POLYMERASE SIGMA FACTOR HI_1459-RELATED"/>
    <property type="match status" value="1"/>
</dbReference>
<keyword evidence="3" id="KW-0731">Sigma factor</keyword>
<dbReference type="InterPro" id="IPR013325">
    <property type="entry name" value="RNA_pol_sigma_r2"/>
</dbReference>
<dbReference type="EMBL" id="CP042913">
    <property type="protein sequence ID" value="QEG37279.1"/>
    <property type="molecule type" value="Genomic_DNA"/>
</dbReference>
<organism evidence="7 8">
    <name type="scientific">Bythopirellula goksoeyrii</name>
    <dbReference type="NCBI Taxonomy" id="1400387"/>
    <lineage>
        <taxon>Bacteria</taxon>
        <taxon>Pseudomonadati</taxon>
        <taxon>Planctomycetota</taxon>
        <taxon>Planctomycetia</taxon>
        <taxon>Pirellulales</taxon>
        <taxon>Lacipirellulaceae</taxon>
        <taxon>Bythopirellula</taxon>
    </lineage>
</organism>
<dbReference type="SUPFAM" id="SSF88946">
    <property type="entry name" value="Sigma2 domain of RNA polymerase sigma factors"/>
    <property type="match status" value="1"/>
</dbReference>
<dbReference type="InterPro" id="IPR013324">
    <property type="entry name" value="RNA_pol_sigma_r3/r4-like"/>
</dbReference>
<evidence type="ECO:0000259" key="6">
    <source>
        <dbReference type="Pfam" id="PF08281"/>
    </source>
</evidence>